<dbReference type="InterPro" id="IPR006143">
    <property type="entry name" value="RND_pump_MFP"/>
</dbReference>
<evidence type="ECO:0000259" key="3">
    <source>
        <dbReference type="Pfam" id="PF25954"/>
    </source>
</evidence>
<feature type="domain" description="Multidrug resistance protein MdtA-like barrel-sandwich hybrid" evidence="2">
    <location>
        <begin position="54"/>
        <end position="190"/>
    </location>
</feature>
<accession>A0A7C2XVP3</accession>
<dbReference type="EMBL" id="DSDS01000121">
    <property type="protein sequence ID" value="HET98098.1"/>
    <property type="molecule type" value="Genomic_DNA"/>
</dbReference>
<dbReference type="PANTHER" id="PTHR30469:SF15">
    <property type="entry name" value="HLYD FAMILY OF SECRETION PROTEINS"/>
    <property type="match status" value="1"/>
</dbReference>
<dbReference type="Gene3D" id="1.10.287.470">
    <property type="entry name" value="Helix hairpin bin"/>
    <property type="match status" value="1"/>
</dbReference>
<dbReference type="Gene3D" id="2.40.420.20">
    <property type="match status" value="1"/>
</dbReference>
<name>A0A7C2XVP3_9BACT</name>
<evidence type="ECO:0000259" key="2">
    <source>
        <dbReference type="Pfam" id="PF25917"/>
    </source>
</evidence>
<sequence length="354" mass="39241">MVLALIVLVGWRLYRVTRPLPLPQATPPLVEIQILNVQDLELWADYVGTVEARRRASIAALVGGRLAELPRREGETVAKDELLIRLDQRELRAERDRLAAALAGAEAEAVFWRDRLAAEESLLEQGAISRLEVDTTRRVLQTTEAAQREKSEALEGARLRHSHAEIRAPFAGLIAQVHIDPEETVGVGQPLLDLVSHRELKAVIPVPQNDLAGLAVGQKTRLSVAALELDWPAQIDRLHPDLDRRSRSGTLEIFFGNDFSDAAQQLRPGMAVRARVLQTRVPDTLLVPGAALHYRKDERGVFIYRDGLAHWRQVVPGLTTADGRVQITSGLTPGEKLIVTPHPELADARPVRVR</sequence>
<dbReference type="Gene3D" id="2.40.50.100">
    <property type="match status" value="1"/>
</dbReference>
<dbReference type="Gene3D" id="2.40.30.170">
    <property type="match status" value="1"/>
</dbReference>
<gene>
    <name evidence="4" type="ORF">ENN98_05320</name>
</gene>
<dbReference type="AlphaFoldDB" id="A0A7C2XVP3"/>
<dbReference type="Pfam" id="PF25954">
    <property type="entry name" value="Beta-barrel_RND_2"/>
    <property type="match status" value="1"/>
</dbReference>
<dbReference type="GO" id="GO:1990281">
    <property type="term" value="C:efflux pump complex"/>
    <property type="evidence" value="ECO:0007669"/>
    <property type="project" value="TreeGrafter"/>
</dbReference>
<feature type="domain" description="CusB-like beta-barrel" evidence="3">
    <location>
        <begin position="204"/>
        <end position="276"/>
    </location>
</feature>
<protein>
    <submittedName>
        <fullName evidence="4">Efflux RND transporter periplasmic adaptor subunit</fullName>
    </submittedName>
</protein>
<evidence type="ECO:0000256" key="1">
    <source>
        <dbReference type="ARBA" id="ARBA00009477"/>
    </source>
</evidence>
<dbReference type="NCBIfam" id="TIGR01730">
    <property type="entry name" value="RND_mfp"/>
    <property type="match status" value="1"/>
</dbReference>
<dbReference type="PANTHER" id="PTHR30469">
    <property type="entry name" value="MULTIDRUG RESISTANCE PROTEIN MDTA"/>
    <property type="match status" value="1"/>
</dbReference>
<comment type="caution">
    <text evidence="4">The sequence shown here is derived from an EMBL/GenBank/DDBJ whole genome shotgun (WGS) entry which is preliminary data.</text>
</comment>
<dbReference type="InterPro" id="IPR058792">
    <property type="entry name" value="Beta-barrel_RND_2"/>
</dbReference>
<evidence type="ECO:0000313" key="4">
    <source>
        <dbReference type="EMBL" id="HET98098.1"/>
    </source>
</evidence>
<proteinExistence type="inferred from homology"/>
<dbReference type="SUPFAM" id="SSF111369">
    <property type="entry name" value="HlyD-like secretion proteins"/>
    <property type="match status" value="1"/>
</dbReference>
<organism evidence="4">
    <name type="scientific">Desulfurivibrio alkaliphilus</name>
    <dbReference type="NCBI Taxonomy" id="427923"/>
    <lineage>
        <taxon>Bacteria</taxon>
        <taxon>Pseudomonadati</taxon>
        <taxon>Thermodesulfobacteriota</taxon>
        <taxon>Desulfobulbia</taxon>
        <taxon>Desulfobulbales</taxon>
        <taxon>Desulfobulbaceae</taxon>
        <taxon>Desulfurivibrio</taxon>
    </lineage>
</organism>
<dbReference type="InterPro" id="IPR058625">
    <property type="entry name" value="MdtA-like_BSH"/>
</dbReference>
<dbReference type="Pfam" id="PF25917">
    <property type="entry name" value="BSH_RND"/>
    <property type="match status" value="1"/>
</dbReference>
<dbReference type="Proteomes" id="UP000885986">
    <property type="component" value="Unassembled WGS sequence"/>
</dbReference>
<comment type="similarity">
    <text evidence="1">Belongs to the membrane fusion protein (MFP) (TC 8.A.1) family.</text>
</comment>
<dbReference type="GO" id="GO:0015562">
    <property type="term" value="F:efflux transmembrane transporter activity"/>
    <property type="evidence" value="ECO:0007669"/>
    <property type="project" value="TreeGrafter"/>
</dbReference>
<reference evidence="4" key="1">
    <citation type="journal article" date="2020" name="mSystems">
        <title>Genome- and Community-Level Interaction Insights into Carbon Utilization and Element Cycling Functions of Hydrothermarchaeota in Hydrothermal Sediment.</title>
        <authorList>
            <person name="Zhou Z."/>
            <person name="Liu Y."/>
            <person name="Xu W."/>
            <person name="Pan J."/>
            <person name="Luo Z.H."/>
            <person name="Li M."/>
        </authorList>
    </citation>
    <scope>NUCLEOTIDE SEQUENCE [LARGE SCALE GENOMIC DNA]</scope>
    <source>
        <strain evidence="4">SpSt-1224</strain>
    </source>
</reference>